<evidence type="ECO:0000313" key="2">
    <source>
        <dbReference type="EMBL" id="OJZ88830.1"/>
    </source>
</evidence>
<dbReference type="AlphaFoldDB" id="A0A1M3TPU6"/>
<sequence>MHISQKSYSSYYHLYPPTTMKTHLPRLNELRKVLASAEKKSYSGTRSNASHYTESAAPDDRKPNFQAVSGEGISTHENDPSDREAMSEVDSLVTNELPDHPNNVADTSTKALTMLICEYVPSYDVPNPAAIHPRTVLISIFKSGNQSPLMGSYRKLEEQVKHQNQENHRLHKRVSGICEGVPTSHTKPRPSTRYKDMESE</sequence>
<feature type="compositionally biased region" description="Polar residues" evidence="1">
    <location>
        <begin position="42"/>
        <end position="53"/>
    </location>
</feature>
<feature type="region of interest" description="Disordered" evidence="1">
    <location>
        <begin position="39"/>
        <end position="89"/>
    </location>
</feature>
<organism evidence="2 3">
    <name type="scientific">Aspergillus luchuensis (strain CBS 106.47)</name>
    <dbReference type="NCBI Taxonomy" id="1137211"/>
    <lineage>
        <taxon>Eukaryota</taxon>
        <taxon>Fungi</taxon>
        <taxon>Dikarya</taxon>
        <taxon>Ascomycota</taxon>
        <taxon>Pezizomycotina</taxon>
        <taxon>Eurotiomycetes</taxon>
        <taxon>Eurotiomycetidae</taxon>
        <taxon>Eurotiales</taxon>
        <taxon>Aspergillaceae</taxon>
        <taxon>Aspergillus</taxon>
        <taxon>Aspergillus subgen. Circumdati</taxon>
    </lineage>
</organism>
<evidence type="ECO:0000256" key="1">
    <source>
        <dbReference type="SAM" id="MobiDB-lite"/>
    </source>
</evidence>
<gene>
    <name evidence="2" type="ORF">ASPFODRAFT_44622</name>
</gene>
<proteinExistence type="predicted"/>
<reference evidence="3" key="1">
    <citation type="journal article" date="2017" name="Genome Biol.">
        <title>Comparative genomics reveals high biological diversity and specific adaptations in the industrially and medically important fungal genus Aspergillus.</title>
        <authorList>
            <person name="de Vries R.P."/>
            <person name="Riley R."/>
            <person name="Wiebenga A."/>
            <person name="Aguilar-Osorio G."/>
            <person name="Amillis S."/>
            <person name="Uchima C.A."/>
            <person name="Anderluh G."/>
            <person name="Asadollahi M."/>
            <person name="Askin M."/>
            <person name="Barry K."/>
            <person name="Battaglia E."/>
            <person name="Bayram O."/>
            <person name="Benocci T."/>
            <person name="Braus-Stromeyer S.A."/>
            <person name="Caldana C."/>
            <person name="Canovas D."/>
            <person name="Cerqueira G.C."/>
            <person name="Chen F."/>
            <person name="Chen W."/>
            <person name="Choi C."/>
            <person name="Clum A."/>
            <person name="Dos Santos R.A."/>
            <person name="Damasio A.R."/>
            <person name="Diallinas G."/>
            <person name="Emri T."/>
            <person name="Fekete E."/>
            <person name="Flipphi M."/>
            <person name="Freyberg S."/>
            <person name="Gallo A."/>
            <person name="Gournas C."/>
            <person name="Habgood R."/>
            <person name="Hainaut M."/>
            <person name="Harispe M.L."/>
            <person name="Henrissat B."/>
            <person name="Hilden K.S."/>
            <person name="Hope R."/>
            <person name="Hossain A."/>
            <person name="Karabika E."/>
            <person name="Karaffa L."/>
            <person name="Karanyi Z."/>
            <person name="Krasevec N."/>
            <person name="Kuo A."/>
            <person name="Kusch H."/>
            <person name="LaButti K."/>
            <person name="Lagendijk E.L."/>
            <person name="Lapidus A."/>
            <person name="Levasseur A."/>
            <person name="Lindquist E."/>
            <person name="Lipzen A."/>
            <person name="Logrieco A.F."/>
            <person name="MacCabe A."/>
            <person name="Maekelae M.R."/>
            <person name="Malavazi I."/>
            <person name="Melin P."/>
            <person name="Meyer V."/>
            <person name="Mielnichuk N."/>
            <person name="Miskei M."/>
            <person name="Molnar A.P."/>
            <person name="Mule G."/>
            <person name="Ngan C.Y."/>
            <person name="Orejas M."/>
            <person name="Orosz E."/>
            <person name="Ouedraogo J.P."/>
            <person name="Overkamp K.M."/>
            <person name="Park H.-S."/>
            <person name="Perrone G."/>
            <person name="Piumi F."/>
            <person name="Punt P.J."/>
            <person name="Ram A.F."/>
            <person name="Ramon A."/>
            <person name="Rauscher S."/>
            <person name="Record E."/>
            <person name="Riano-Pachon D.M."/>
            <person name="Robert V."/>
            <person name="Roehrig J."/>
            <person name="Ruller R."/>
            <person name="Salamov A."/>
            <person name="Salih N.S."/>
            <person name="Samson R.A."/>
            <person name="Sandor E."/>
            <person name="Sanguinetti M."/>
            <person name="Schuetze T."/>
            <person name="Sepcic K."/>
            <person name="Shelest E."/>
            <person name="Sherlock G."/>
            <person name="Sophianopoulou V."/>
            <person name="Squina F.M."/>
            <person name="Sun H."/>
            <person name="Susca A."/>
            <person name="Todd R.B."/>
            <person name="Tsang A."/>
            <person name="Unkles S.E."/>
            <person name="van de Wiele N."/>
            <person name="van Rossen-Uffink D."/>
            <person name="Oliveira J.V."/>
            <person name="Vesth T.C."/>
            <person name="Visser J."/>
            <person name="Yu J.-H."/>
            <person name="Zhou M."/>
            <person name="Andersen M.R."/>
            <person name="Archer D.B."/>
            <person name="Baker S.E."/>
            <person name="Benoit I."/>
            <person name="Brakhage A.A."/>
            <person name="Braus G.H."/>
            <person name="Fischer R."/>
            <person name="Frisvad J.C."/>
            <person name="Goldman G.H."/>
            <person name="Houbraken J."/>
            <person name="Oakley B."/>
            <person name="Pocsi I."/>
            <person name="Scazzocchio C."/>
            <person name="Seiboth B."/>
            <person name="vanKuyk P.A."/>
            <person name="Wortman J."/>
            <person name="Dyer P.S."/>
            <person name="Grigoriev I.V."/>
        </authorList>
    </citation>
    <scope>NUCLEOTIDE SEQUENCE [LARGE SCALE GENOMIC DNA]</scope>
    <source>
        <strain evidence="3">CBS 106.47</strain>
    </source>
</reference>
<evidence type="ECO:0000313" key="3">
    <source>
        <dbReference type="Proteomes" id="UP000184063"/>
    </source>
</evidence>
<dbReference type="Proteomes" id="UP000184063">
    <property type="component" value="Unassembled WGS sequence"/>
</dbReference>
<feature type="compositionally biased region" description="Basic and acidic residues" evidence="1">
    <location>
        <begin position="74"/>
        <end position="86"/>
    </location>
</feature>
<dbReference type="VEuPathDB" id="FungiDB:ASPFODRAFT_44622"/>
<dbReference type="OrthoDB" id="4504117at2759"/>
<protein>
    <submittedName>
        <fullName evidence="2">Uncharacterized protein</fullName>
    </submittedName>
</protein>
<accession>A0A1M3TPU6</accession>
<dbReference type="EMBL" id="KV878239">
    <property type="protein sequence ID" value="OJZ88830.1"/>
    <property type="molecule type" value="Genomic_DNA"/>
</dbReference>
<feature type="region of interest" description="Disordered" evidence="1">
    <location>
        <begin position="178"/>
        <end position="200"/>
    </location>
</feature>
<name>A0A1M3TPU6_ASPLC</name>